<dbReference type="InParanoid" id="A0A059BA21"/>
<protein>
    <submittedName>
        <fullName evidence="2">Uncharacterized protein</fullName>
    </submittedName>
</protein>
<gene>
    <name evidence="2" type="ORF">EUGRSUZ_G00346</name>
</gene>
<name>A0A059BA21_EUCGR</name>
<dbReference type="EMBL" id="KK198759">
    <property type="protein sequence ID" value="KCW62756.1"/>
    <property type="molecule type" value="Genomic_DNA"/>
</dbReference>
<keyword evidence="1" id="KW-0472">Membrane</keyword>
<feature type="transmembrane region" description="Helical" evidence="1">
    <location>
        <begin position="24"/>
        <end position="48"/>
    </location>
</feature>
<dbReference type="AlphaFoldDB" id="A0A059BA21"/>
<keyword evidence="1" id="KW-0812">Transmembrane</keyword>
<evidence type="ECO:0000313" key="2">
    <source>
        <dbReference type="EMBL" id="KCW62756.1"/>
    </source>
</evidence>
<dbReference type="Gramene" id="KCW62756">
    <property type="protein sequence ID" value="KCW62756"/>
    <property type="gene ID" value="EUGRSUZ_G00346"/>
</dbReference>
<accession>A0A059BA21</accession>
<evidence type="ECO:0000256" key="1">
    <source>
        <dbReference type="SAM" id="Phobius"/>
    </source>
</evidence>
<keyword evidence="1" id="KW-1133">Transmembrane helix</keyword>
<reference evidence="2" key="1">
    <citation type="submission" date="2013-07" db="EMBL/GenBank/DDBJ databases">
        <title>The genome of Eucalyptus grandis.</title>
        <authorList>
            <person name="Schmutz J."/>
            <person name="Hayes R."/>
            <person name="Myburg A."/>
            <person name="Tuskan G."/>
            <person name="Grattapaglia D."/>
            <person name="Rokhsar D.S."/>
        </authorList>
    </citation>
    <scope>NUCLEOTIDE SEQUENCE</scope>
    <source>
        <tissue evidence="2">Leaf extractions</tissue>
    </source>
</reference>
<proteinExistence type="predicted"/>
<organism evidence="2">
    <name type="scientific">Eucalyptus grandis</name>
    <name type="common">Flooded gum</name>
    <dbReference type="NCBI Taxonomy" id="71139"/>
    <lineage>
        <taxon>Eukaryota</taxon>
        <taxon>Viridiplantae</taxon>
        <taxon>Streptophyta</taxon>
        <taxon>Embryophyta</taxon>
        <taxon>Tracheophyta</taxon>
        <taxon>Spermatophyta</taxon>
        <taxon>Magnoliopsida</taxon>
        <taxon>eudicotyledons</taxon>
        <taxon>Gunneridae</taxon>
        <taxon>Pentapetalae</taxon>
        <taxon>rosids</taxon>
        <taxon>malvids</taxon>
        <taxon>Myrtales</taxon>
        <taxon>Myrtaceae</taxon>
        <taxon>Myrtoideae</taxon>
        <taxon>Eucalypteae</taxon>
        <taxon>Eucalyptus</taxon>
    </lineage>
</organism>
<sequence length="71" mass="8783">MTNKNVNRIHHKLYERLEQEHSLFFTRLLLSMFLLDSVFSQFFFLLMIPLCERKSILYYSIMFNMYIKNKP</sequence>